<evidence type="ECO:0000256" key="3">
    <source>
        <dbReference type="ARBA" id="ARBA00022692"/>
    </source>
</evidence>
<comment type="caution">
    <text evidence="8">The sequence shown here is derived from an EMBL/GenBank/DDBJ whole genome shotgun (WGS) entry which is preliminary data.</text>
</comment>
<dbReference type="InterPro" id="IPR050638">
    <property type="entry name" value="AA-Vitamin_Transporters"/>
</dbReference>
<evidence type="ECO:0000256" key="2">
    <source>
        <dbReference type="ARBA" id="ARBA00022475"/>
    </source>
</evidence>
<dbReference type="SUPFAM" id="SSF103481">
    <property type="entry name" value="Multidrug resistance efflux transporter EmrE"/>
    <property type="match status" value="2"/>
</dbReference>
<feature type="transmembrane region" description="Helical" evidence="6">
    <location>
        <begin position="240"/>
        <end position="259"/>
    </location>
</feature>
<feature type="transmembrane region" description="Helical" evidence="6">
    <location>
        <begin position="210"/>
        <end position="228"/>
    </location>
</feature>
<evidence type="ECO:0000259" key="7">
    <source>
        <dbReference type="Pfam" id="PF00892"/>
    </source>
</evidence>
<organism evidence="8 9">
    <name type="scientific">Candidatus Roizmanbacteria bacterium RIFCSPHIGHO2_01_FULL_39_24</name>
    <dbReference type="NCBI Taxonomy" id="1802032"/>
    <lineage>
        <taxon>Bacteria</taxon>
        <taxon>Candidatus Roizmaniibacteriota</taxon>
    </lineage>
</organism>
<evidence type="ECO:0000256" key="4">
    <source>
        <dbReference type="ARBA" id="ARBA00022989"/>
    </source>
</evidence>
<dbReference type="AlphaFoldDB" id="A0A1F7GK19"/>
<evidence type="ECO:0000256" key="5">
    <source>
        <dbReference type="ARBA" id="ARBA00023136"/>
    </source>
</evidence>
<dbReference type="PANTHER" id="PTHR32322:SF18">
    <property type="entry name" value="S-ADENOSYLMETHIONINE_S-ADENOSYLHOMOCYSTEINE TRANSPORTER"/>
    <property type="match status" value="1"/>
</dbReference>
<accession>A0A1F7GK19</accession>
<gene>
    <name evidence="8" type="ORF">A2799_00060</name>
</gene>
<keyword evidence="3 6" id="KW-0812">Transmembrane</keyword>
<keyword evidence="5 6" id="KW-0472">Membrane</keyword>
<sequence length="299" mass="33195">MKKLNLHIGALIAANIIWGAAVPIFKYSLGNIPPFTLLFIRFFGAALIFIPLAWRSWRKLTLEEYGSVFLAGFFGFSLAISFLFLGLERAPSINFPIIASAGPVVLYCVAVYFLKETPHKKILAGSILSLLGVLVIVLTPVSGELQGNIFFMIAVISQAISVLLSKRILNRVNVFQVTFLMFAFASFTYLPFMIREQANWSFAQLDGTGLFGIIYGLFFSSALAYGLYNWGINKIDAQEIGIFTYLDPVTTGIVAFLLLGETASIHYFFGALLVFAGIFVAENRLHWHPIHRLKVDSSQ</sequence>
<reference evidence="8 9" key="1">
    <citation type="journal article" date="2016" name="Nat. Commun.">
        <title>Thousands of microbial genomes shed light on interconnected biogeochemical processes in an aquifer system.</title>
        <authorList>
            <person name="Anantharaman K."/>
            <person name="Brown C.T."/>
            <person name="Hug L.A."/>
            <person name="Sharon I."/>
            <person name="Castelle C.J."/>
            <person name="Probst A.J."/>
            <person name="Thomas B.C."/>
            <person name="Singh A."/>
            <person name="Wilkins M.J."/>
            <person name="Karaoz U."/>
            <person name="Brodie E.L."/>
            <person name="Williams K.H."/>
            <person name="Hubbard S.S."/>
            <person name="Banfield J.F."/>
        </authorList>
    </citation>
    <scope>NUCLEOTIDE SEQUENCE [LARGE SCALE GENOMIC DNA]</scope>
</reference>
<proteinExistence type="predicted"/>
<name>A0A1F7GK19_9BACT</name>
<feature type="domain" description="EamA" evidence="7">
    <location>
        <begin position="10"/>
        <end position="137"/>
    </location>
</feature>
<feature type="transmembrane region" description="Helical" evidence="6">
    <location>
        <begin position="147"/>
        <end position="165"/>
    </location>
</feature>
<feature type="transmembrane region" description="Helical" evidence="6">
    <location>
        <begin position="93"/>
        <end position="114"/>
    </location>
</feature>
<feature type="transmembrane region" description="Helical" evidence="6">
    <location>
        <begin position="35"/>
        <end position="54"/>
    </location>
</feature>
<feature type="domain" description="EamA" evidence="7">
    <location>
        <begin position="147"/>
        <end position="280"/>
    </location>
</feature>
<feature type="transmembrane region" description="Helical" evidence="6">
    <location>
        <begin position="172"/>
        <end position="190"/>
    </location>
</feature>
<dbReference type="EMBL" id="MFZH01000016">
    <property type="protein sequence ID" value="OGK19205.1"/>
    <property type="molecule type" value="Genomic_DNA"/>
</dbReference>
<dbReference type="PANTHER" id="PTHR32322">
    <property type="entry name" value="INNER MEMBRANE TRANSPORTER"/>
    <property type="match status" value="1"/>
</dbReference>
<dbReference type="InterPro" id="IPR037185">
    <property type="entry name" value="EmrE-like"/>
</dbReference>
<protein>
    <recommendedName>
        <fullName evidence="7">EamA domain-containing protein</fullName>
    </recommendedName>
</protein>
<dbReference type="Proteomes" id="UP000176850">
    <property type="component" value="Unassembled WGS sequence"/>
</dbReference>
<dbReference type="InterPro" id="IPR000620">
    <property type="entry name" value="EamA_dom"/>
</dbReference>
<feature type="transmembrane region" description="Helical" evidence="6">
    <location>
        <begin position="121"/>
        <end position="141"/>
    </location>
</feature>
<feature type="transmembrane region" description="Helical" evidence="6">
    <location>
        <begin position="265"/>
        <end position="285"/>
    </location>
</feature>
<comment type="subcellular location">
    <subcellularLocation>
        <location evidence="1">Cell membrane</location>
        <topology evidence="1">Multi-pass membrane protein</topology>
    </subcellularLocation>
</comment>
<keyword evidence="2" id="KW-1003">Cell membrane</keyword>
<dbReference type="Pfam" id="PF00892">
    <property type="entry name" value="EamA"/>
    <property type="match status" value="2"/>
</dbReference>
<feature type="transmembrane region" description="Helical" evidence="6">
    <location>
        <begin position="66"/>
        <end position="87"/>
    </location>
</feature>
<evidence type="ECO:0000256" key="1">
    <source>
        <dbReference type="ARBA" id="ARBA00004651"/>
    </source>
</evidence>
<evidence type="ECO:0000313" key="8">
    <source>
        <dbReference type="EMBL" id="OGK19205.1"/>
    </source>
</evidence>
<keyword evidence="4 6" id="KW-1133">Transmembrane helix</keyword>
<dbReference type="GO" id="GO:0005886">
    <property type="term" value="C:plasma membrane"/>
    <property type="evidence" value="ECO:0007669"/>
    <property type="project" value="UniProtKB-SubCell"/>
</dbReference>
<evidence type="ECO:0000256" key="6">
    <source>
        <dbReference type="SAM" id="Phobius"/>
    </source>
</evidence>
<evidence type="ECO:0000313" key="9">
    <source>
        <dbReference type="Proteomes" id="UP000176850"/>
    </source>
</evidence>